<evidence type="ECO:0000313" key="2">
    <source>
        <dbReference type="Proteomes" id="UP000559256"/>
    </source>
</evidence>
<keyword evidence="2" id="KW-1185">Reference proteome</keyword>
<comment type="caution">
    <text evidence="1">The sequence shown here is derived from an EMBL/GenBank/DDBJ whole genome shotgun (WGS) entry which is preliminary data.</text>
</comment>
<dbReference type="EMBL" id="JAACJM010000202">
    <property type="protein sequence ID" value="KAF5337987.1"/>
    <property type="molecule type" value="Genomic_DNA"/>
</dbReference>
<dbReference type="Proteomes" id="UP000559256">
    <property type="component" value="Unassembled WGS sequence"/>
</dbReference>
<organism evidence="1 2">
    <name type="scientific">Tetrapyrgos nigripes</name>
    <dbReference type="NCBI Taxonomy" id="182062"/>
    <lineage>
        <taxon>Eukaryota</taxon>
        <taxon>Fungi</taxon>
        <taxon>Dikarya</taxon>
        <taxon>Basidiomycota</taxon>
        <taxon>Agaricomycotina</taxon>
        <taxon>Agaricomycetes</taxon>
        <taxon>Agaricomycetidae</taxon>
        <taxon>Agaricales</taxon>
        <taxon>Marasmiineae</taxon>
        <taxon>Marasmiaceae</taxon>
        <taxon>Tetrapyrgos</taxon>
    </lineage>
</organism>
<dbReference type="AlphaFoldDB" id="A0A8H5CCF9"/>
<reference evidence="1 2" key="1">
    <citation type="journal article" date="2020" name="ISME J.">
        <title>Uncovering the hidden diversity of litter-decomposition mechanisms in mushroom-forming fungi.</title>
        <authorList>
            <person name="Floudas D."/>
            <person name="Bentzer J."/>
            <person name="Ahren D."/>
            <person name="Johansson T."/>
            <person name="Persson P."/>
            <person name="Tunlid A."/>
        </authorList>
    </citation>
    <scope>NUCLEOTIDE SEQUENCE [LARGE SCALE GENOMIC DNA]</scope>
    <source>
        <strain evidence="1 2">CBS 291.85</strain>
    </source>
</reference>
<accession>A0A8H5CCF9</accession>
<protein>
    <submittedName>
        <fullName evidence="1">Uncharacterized protein</fullName>
    </submittedName>
</protein>
<proteinExistence type="predicted"/>
<evidence type="ECO:0000313" key="1">
    <source>
        <dbReference type="EMBL" id="KAF5337987.1"/>
    </source>
</evidence>
<sequence length="80" mass="8844">MELTKMNNFVTIIASTWYSDADDDATPALAPFNFHQDSVTSFSISEPPPSESKFRDCVIVGNREELGVVEMLVDVSDEEG</sequence>
<name>A0A8H5CCF9_9AGAR</name>
<gene>
    <name evidence="1" type="ORF">D9758_014305</name>
</gene>